<feature type="region of interest" description="Disordered" evidence="2">
    <location>
        <begin position="1"/>
        <end position="21"/>
    </location>
</feature>
<feature type="transmembrane region" description="Helical" evidence="3">
    <location>
        <begin position="43"/>
        <end position="61"/>
    </location>
</feature>
<feature type="transmembrane region" description="Helical" evidence="3">
    <location>
        <begin position="181"/>
        <end position="204"/>
    </location>
</feature>
<feature type="transmembrane region" description="Helical" evidence="3">
    <location>
        <begin position="113"/>
        <end position="132"/>
    </location>
</feature>
<feature type="transmembrane region" description="Helical" evidence="3">
    <location>
        <begin position="247"/>
        <end position="272"/>
    </location>
</feature>
<feature type="transmembrane region" description="Helical" evidence="3">
    <location>
        <begin position="210"/>
        <end position="235"/>
    </location>
</feature>
<evidence type="ECO:0000256" key="1">
    <source>
        <dbReference type="ARBA" id="ARBA00010199"/>
    </source>
</evidence>
<dbReference type="Pfam" id="PF01554">
    <property type="entry name" value="MatE"/>
    <property type="match status" value="2"/>
</dbReference>
<name>A0AAV9PR40_9PEZI</name>
<keyword evidence="5" id="KW-1185">Reference proteome</keyword>
<evidence type="ECO:0000313" key="4">
    <source>
        <dbReference type="EMBL" id="KAK5175713.1"/>
    </source>
</evidence>
<accession>A0AAV9PR40</accession>
<sequence length="437" mass="47593">MDPETEPLLASNHHSSHGPAKDIEKVTWRTETLLILRQTTPLIATYLLQYIFSLTAIIVCSRLSTTELAAASLGLTTSNIIGLAVWEGMATALDTLCAQAYGGGNPEMVGVHVLRFTILVHLVAVPIGGFWITSPWIMPYLTPDAELAEGASTFLQWYAVGIPGYAMFEAGKRFVQAQGNFTSGLGVLVVCVPVNIFLNWLLVFRLELRIVGAALAAALTNLIRPVLLAGDVVFIHRQTLKCWPSHLSWVLVFANWGPMVRLAVPGAAMTLSEWLAFEALTFVTSYAGVEQLAAQTYLATISVVVWHVHFSGSVVTSTRLGRLIGSGQLETAREVSWFYFCIFIGMAVFDVALFVVLIEVVLSHLTSNKLVEAALRGAIPFAIVFTFCDCMATCMHGTIRGLGWHHIGGWVTGIFNYLYAVPLALVLELGPPRMGKV</sequence>
<gene>
    <name evidence="4" type="ORF">LTR77_000852</name>
</gene>
<evidence type="ECO:0000256" key="2">
    <source>
        <dbReference type="SAM" id="MobiDB-lite"/>
    </source>
</evidence>
<dbReference type="NCBIfam" id="TIGR00797">
    <property type="entry name" value="matE"/>
    <property type="match status" value="1"/>
</dbReference>
<keyword evidence="3" id="KW-0472">Membrane</keyword>
<dbReference type="RefSeq" id="XP_064664351.1">
    <property type="nucleotide sequence ID" value="XM_064798117.1"/>
</dbReference>
<dbReference type="EMBL" id="JAVRRT010000001">
    <property type="protein sequence ID" value="KAK5175713.1"/>
    <property type="molecule type" value="Genomic_DNA"/>
</dbReference>
<dbReference type="GO" id="GO:0015297">
    <property type="term" value="F:antiporter activity"/>
    <property type="evidence" value="ECO:0007669"/>
    <property type="project" value="InterPro"/>
</dbReference>
<comment type="caution">
    <text evidence="4">The sequence shown here is derived from an EMBL/GenBank/DDBJ whole genome shotgun (WGS) entry which is preliminary data.</text>
</comment>
<comment type="similarity">
    <text evidence="1">Belongs to the multi antimicrobial extrusion (MATE) (TC 2.A.66.1) family.</text>
</comment>
<evidence type="ECO:0008006" key="6">
    <source>
        <dbReference type="Google" id="ProtNLM"/>
    </source>
</evidence>
<feature type="transmembrane region" description="Helical" evidence="3">
    <location>
        <begin position="337"/>
        <end position="358"/>
    </location>
</feature>
<dbReference type="Proteomes" id="UP001337655">
    <property type="component" value="Unassembled WGS sequence"/>
</dbReference>
<feature type="transmembrane region" description="Helical" evidence="3">
    <location>
        <begin position="407"/>
        <end position="427"/>
    </location>
</feature>
<feature type="transmembrane region" description="Helical" evidence="3">
    <location>
        <begin position="68"/>
        <end position="86"/>
    </location>
</feature>
<dbReference type="GO" id="GO:0016020">
    <property type="term" value="C:membrane"/>
    <property type="evidence" value="ECO:0007669"/>
    <property type="project" value="InterPro"/>
</dbReference>
<feature type="transmembrane region" description="Helical" evidence="3">
    <location>
        <begin position="292"/>
        <end position="316"/>
    </location>
</feature>
<keyword evidence="3" id="KW-0812">Transmembrane</keyword>
<protein>
    <recommendedName>
        <fullName evidence="6">MATE efflux family protein</fullName>
    </recommendedName>
</protein>
<evidence type="ECO:0000313" key="5">
    <source>
        <dbReference type="Proteomes" id="UP001337655"/>
    </source>
</evidence>
<reference evidence="4 5" key="1">
    <citation type="submission" date="2023-08" db="EMBL/GenBank/DDBJ databases">
        <title>Black Yeasts Isolated from many extreme environments.</title>
        <authorList>
            <person name="Coleine C."/>
            <person name="Stajich J.E."/>
            <person name="Selbmann L."/>
        </authorList>
    </citation>
    <scope>NUCLEOTIDE SEQUENCE [LARGE SCALE GENOMIC DNA]</scope>
    <source>
        <strain evidence="4 5">CCFEE 5935</strain>
    </source>
</reference>
<feature type="transmembrane region" description="Helical" evidence="3">
    <location>
        <begin position="378"/>
        <end position="395"/>
    </location>
</feature>
<dbReference type="PANTHER" id="PTHR11206">
    <property type="entry name" value="MULTIDRUG RESISTANCE PROTEIN"/>
    <property type="match status" value="1"/>
</dbReference>
<proteinExistence type="inferred from homology"/>
<dbReference type="InterPro" id="IPR002528">
    <property type="entry name" value="MATE_fam"/>
</dbReference>
<keyword evidence="3" id="KW-1133">Transmembrane helix</keyword>
<dbReference type="GO" id="GO:0042910">
    <property type="term" value="F:xenobiotic transmembrane transporter activity"/>
    <property type="evidence" value="ECO:0007669"/>
    <property type="project" value="InterPro"/>
</dbReference>
<evidence type="ECO:0000256" key="3">
    <source>
        <dbReference type="SAM" id="Phobius"/>
    </source>
</evidence>
<dbReference type="AlphaFoldDB" id="A0AAV9PR40"/>
<dbReference type="GeneID" id="89922202"/>
<organism evidence="4 5">
    <name type="scientific">Saxophila tyrrhenica</name>
    <dbReference type="NCBI Taxonomy" id="1690608"/>
    <lineage>
        <taxon>Eukaryota</taxon>
        <taxon>Fungi</taxon>
        <taxon>Dikarya</taxon>
        <taxon>Ascomycota</taxon>
        <taxon>Pezizomycotina</taxon>
        <taxon>Dothideomycetes</taxon>
        <taxon>Dothideomycetidae</taxon>
        <taxon>Mycosphaerellales</taxon>
        <taxon>Extremaceae</taxon>
        <taxon>Saxophila</taxon>
    </lineage>
</organism>